<protein>
    <submittedName>
        <fullName evidence="1">Uncharacterized protein</fullName>
    </submittedName>
</protein>
<name>A0A059BYU7_EUCGR</name>
<dbReference type="EMBL" id="KK198758">
    <property type="protein sequence ID" value="KCW71126.1"/>
    <property type="molecule type" value="Genomic_DNA"/>
</dbReference>
<sequence>MVFLCCCSCSENSKPIDLRSISKRIGLRSSSTSAKSEGSSSIVSLFSGGFRCSWMTPVLYNLGVRELVQIWNRWGISIWSDPSS</sequence>
<evidence type="ECO:0000313" key="1">
    <source>
        <dbReference type="EMBL" id="KCW71126.1"/>
    </source>
</evidence>
<dbReference type="Gramene" id="KCW71127">
    <property type="protein sequence ID" value="KCW71127"/>
    <property type="gene ID" value="EUGRSUZ_F04227"/>
</dbReference>
<dbReference type="EMBL" id="KK198758">
    <property type="protein sequence ID" value="KCW71127.1"/>
    <property type="molecule type" value="Genomic_DNA"/>
</dbReference>
<reference evidence="1" key="1">
    <citation type="submission" date="2013-07" db="EMBL/GenBank/DDBJ databases">
        <title>The genome of Eucalyptus grandis.</title>
        <authorList>
            <person name="Schmutz J."/>
            <person name="Hayes R."/>
            <person name="Myburg A."/>
            <person name="Tuskan G."/>
            <person name="Grattapaglia D."/>
            <person name="Rokhsar D.S."/>
        </authorList>
    </citation>
    <scope>NUCLEOTIDE SEQUENCE</scope>
    <source>
        <tissue evidence="1">Leaf extractions</tissue>
    </source>
</reference>
<dbReference type="EMBL" id="KK198758">
    <property type="protein sequence ID" value="KCW71125.1"/>
    <property type="molecule type" value="Genomic_DNA"/>
</dbReference>
<proteinExistence type="predicted"/>
<dbReference type="Gramene" id="KCW71126">
    <property type="protein sequence ID" value="KCW71126"/>
    <property type="gene ID" value="EUGRSUZ_F04227"/>
</dbReference>
<organism evidence="1">
    <name type="scientific">Eucalyptus grandis</name>
    <name type="common">Flooded gum</name>
    <dbReference type="NCBI Taxonomy" id="71139"/>
    <lineage>
        <taxon>Eukaryota</taxon>
        <taxon>Viridiplantae</taxon>
        <taxon>Streptophyta</taxon>
        <taxon>Embryophyta</taxon>
        <taxon>Tracheophyta</taxon>
        <taxon>Spermatophyta</taxon>
        <taxon>Magnoliopsida</taxon>
        <taxon>eudicotyledons</taxon>
        <taxon>Gunneridae</taxon>
        <taxon>Pentapetalae</taxon>
        <taxon>rosids</taxon>
        <taxon>malvids</taxon>
        <taxon>Myrtales</taxon>
        <taxon>Myrtaceae</taxon>
        <taxon>Myrtoideae</taxon>
        <taxon>Eucalypteae</taxon>
        <taxon>Eucalyptus</taxon>
    </lineage>
</organism>
<dbReference type="Gramene" id="KCW71125">
    <property type="protein sequence ID" value="KCW71125"/>
    <property type="gene ID" value="EUGRSUZ_F04227"/>
</dbReference>
<gene>
    <name evidence="1" type="ORF">EUGRSUZ_F04227</name>
</gene>
<dbReference type="AlphaFoldDB" id="A0A059BYU7"/>
<accession>A0A059BYU7</accession>